<reference evidence="2" key="1">
    <citation type="journal article" date="2019" name="Int. J. Syst. Evol. Microbiol.">
        <title>The Global Catalogue of Microorganisms (GCM) 10K type strain sequencing project: providing services to taxonomists for standard genome sequencing and annotation.</title>
        <authorList>
            <consortium name="The Broad Institute Genomics Platform"/>
            <consortium name="The Broad Institute Genome Sequencing Center for Infectious Disease"/>
            <person name="Wu L."/>
            <person name="Ma J."/>
        </authorList>
    </citation>
    <scope>NUCLEOTIDE SEQUENCE [LARGE SCALE GENOMIC DNA]</scope>
    <source>
        <strain evidence="2">JCM 17440</strain>
    </source>
</reference>
<dbReference type="Proteomes" id="UP001501710">
    <property type="component" value="Unassembled WGS sequence"/>
</dbReference>
<name>A0ABP8CJT7_9ACTN</name>
<evidence type="ECO:0000313" key="1">
    <source>
        <dbReference type="EMBL" id="GAA4239993.1"/>
    </source>
</evidence>
<dbReference type="RefSeq" id="WP_344904351.1">
    <property type="nucleotide sequence ID" value="NZ_BAABAS010000021.1"/>
</dbReference>
<sequence>MRVELTAAVLETDEHAEEVCDLLRHFNKKRHAWVVPPQLARTAESFIERNLAPQLAPTYKQLALKASKQQHAYRTPTASVPVKIWPEIIKECVEDLGRPAVLVVENNHSDGLFVKGIAKLFKASDILEAVEKRWLEIEHGGGGDTYRRAREKHESFHRVKRAATLLDSDRWAPGTPAKNAHRIAELRELGLGVHVLTLREAENYVPNNVLHAVKPIRTSLARLDHLKQLDHDQRGHFDMKHGFRKTSGVPEQQQQLFAGTRPQVIRGLDQGFGQNILEVFEAMADHLSEDDLARNVGEDVPGELRGLLAMLREIL</sequence>
<comment type="caution">
    <text evidence="1">The sequence shown here is derived from an EMBL/GenBank/DDBJ whole genome shotgun (WGS) entry which is preliminary data.</text>
</comment>
<evidence type="ECO:0000313" key="2">
    <source>
        <dbReference type="Proteomes" id="UP001501710"/>
    </source>
</evidence>
<proteinExistence type="predicted"/>
<protein>
    <submittedName>
        <fullName evidence="1">Uncharacterized protein</fullName>
    </submittedName>
</protein>
<keyword evidence="2" id="KW-1185">Reference proteome</keyword>
<dbReference type="EMBL" id="BAABAS010000021">
    <property type="protein sequence ID" value="GAA4239993.1"/>
    <property type="molecule type" value="Genomic_DNA"/>
</dbReference>
<accession>A0ABP8CJT7</accession>
<gene>
    <name evidence="1" type="ORF">GCM10022254_63030</name>
</gene>
<organism evidence="1 2">
    <name type="scientific">Actinomadura meridiana</name>
    <dbReference type="NCBI Taxonomy" id="559626"/>
    <lineage>
        <taxon>Bacteria</taxon>
        <taxon>Bacillati</taxon>
        <taxon>Actinomycetota</taxon>
        <taxon>Actinomycetes</taxon>
        <taxon>Streptosporangiales</taxon>
        <taxon>Thermomonosporaceae</taxon>
        <taxon>Actinomadura</taxon>
    </lineage>
</organism>